<evidence type="ECO:0000313" key="7">
    <source>
        <dbReference type="Proteomes" id="UP000255177"/>
    </source>
</evidence>
<comment type="cofactor">
    <cofactor evidence="2">
        <name>Cu cation</name>
        <dbReference type="ChEBI" id="CHEBI:23378"/>
    </cofactor>
    <text evidence="2">Binds 1 copper ion per subunit.</text>
</comment>
<dbReference type="NCBIfam" id="NF007628">
    <property type="entry name" value="PRK10290.1"/>
    <property type="match status" value="1"/>
</dbReference>
<dbReference type="RefSeq" id="WP_036993898.1">
    <property type="nucleotide sequence ID" value="NZ_CBCSFG010000003.1"/>
</dbReference>
<dbReference type="PROSITE" id="PS00087">
    <property type="entry name" value="SOD_CU_ZN_1"/>
    <property type="match status" value="1"/>
</dbReference>
<gene>
    <name evidence="6" type="primary">sodC</name>
    <name evidence="6" type="ORF">CCOS864_04654</name>
</gene>
<evidence type="ECO:0000256" key="2">
    <source>
        <dbReference type="RuleBase" id="RU000393"/>
    </source>
</evidence>
<dbReference type="EC" id="1.15.1.1" evidence="2"/>
<name>A0A380T585_9PSED</name>
<comment type="catalytic activity">
    <reaction evidence="2">
        <text>2 superoxide + 2 H(+) = H2O2 + O2</text>
        <dbReference type="Rhea" id="RHEA:20696"/>
        <dbReference type="ChEBI" id="CHEBI:15378"/>
        <dbReference type="ChEBI" id="CHEBI:15379"/>
        <dbReference type="ChEBI" id="CHEBI:16240"/>
        <dbReference type="ChEBI" id="CHEBI:18421"/>
        <dbReference type="EC" id="1.15.1.1"/>
    </reaction>
</comment>
<dbReference type="Proteomes" id="UP000255177">
    <property type="component" value="Unassembled WGS sequence"/>
</dbReference>
<protein>
    <recommendedName>
        <fullName evidence="2">Superoxide dismutase [Cu-Zn]</fullName>
        <ecNumber evidence="2">1.15.1.1</ecNumber>
    </recommendedName>
</protein>
<dbReference type="InterPro" id="IPR036423">
    <property type="entry name" value="SOD-like_Cu/Zn_dom_sf"/>
</dbReference>
<dbReference type="CDD" id="cd00305">
    <property type="entry name" value="Cu-Zn_Superoxide_Dismutase"/>
    <property type="match status" value="1"/>
</dbReference>
<dbReference type="InterPro" id="IPR018152">
    <property type="entry name" value="SOD_Cu/Zn_BS"/>
</dbReference>
<comment type="similarity">
    <text evidence="1 2">Belongs to the Cu-Zn superoxide dismutase family.</text>
</comment>
<feature type="signal peptide" evidence="4">
    <location>
        <begin position="1"/>
        <end position="18"/>
    </location>
</feature>
<evidence type="ECO:0000256" key="4">
    <source>
        <dbReference type="SAM" id="SignalP"/>
    </source>
</evidence>
<dbReference type="InterPro" id="IPR001424">
    <property type="entry name" value="SOD_Cu_Zn_dom"/>
</dbReference>
<dbReference type="Gene3D" id="2.60.40.200">
    <property type="entry name" value="Superoxide dismutase, copper/zinc binding domain"/>
    <property type="match status" value="1"/>
</dbReference>
<accession>A0A380T585</accession>
<dbReference type="Pfam" id="PF00080">
    <property type="entry name" value="Sod_Cu"/>
    <property type="match status" value="1"/>
</dbReference>
<reference evidence="7" key="1">
    <citation type="submission" date="2018-07" db="EMBL/GenBank/DDBJ databases">
        <authorList>
            <person name="Blom J."/>
        </authorList>
    </citation>
    <scope>NUCLEOTIDE SEQUENCE [LARGE SCALE GENOMIC DNA]</scope>
    <source>
        <strain evidence="7">CCOS 864</strain>
    </source>
</reference>
<keyword evidence="2" id="KW-0479">Metal-binding</keyword>
<dbReference type="AlphaFoldDB" id="A0A380T585"/>
<keyword evidence="2 6" id="KW-0560">Oxidoreductase</keyword>
<keyword evidence="4" id="KW-0732">Signal</keyword>
<feature type="region of interest" description="Disordered" evidence="3">
    <location>
        <begin position="71"/>
        <end position="95"/>
    </location>
</feature>
<comment type="function">
    <text evidence="2">Destroys radicals which are normally produced within the cells and which are toxic to biological systems.</text>
</comment>
<keyword evidence="2" id="KW-0186">Copper</keyword>
<dbReference type="PROSITE" id="PS00332">
    <property type="entry name" value="SOD_CU_ZN_2"/>
    <property type="match status" value="1"/>
</dbReference>
<keyword evidence="2" id="KW-0862">Zinc</keyword>
<evidence type="ECO:0000256" key="1">
    <source>
        <dbReference type="ARBA" id="ARBA00010457"/>
    </source>
</evidence>
<evidence type="ECO:0000313" key="6">
    <source>
        <dbReference type="EMBL" id="SUQ65183.1"/>
    </source>
</evidence>
<evidence type="ECO:0000259" key="5">
    <source>
        <dbReference type="Pfam" id="PF00080"/>
    </source>
</evidence>
<dbReference type="PANTHER" id="PTHR10003">
    <property type="entry name" value="SUPEROXIDE DISMUTASE CU-ZN -RELATED"/>
    <property type="match status" value="1"/>
</dbReference>
<dbReference type="GO" id="GO:0005507">
    <property type="term" value="F:copper ion binding"/>
    <property type="evidence" value="ECO:0007669"/>
    <property type="project" value="InterPro"/>
</dbReference>
<dbReference type="InterPro" id="IPR024134">
    <property type="entry name" value="SOD_Cu/Zn_/chaperone"/>
</dbReference>
<feature type="domain" description="Superoxide dismutase copper/zinc binding" evidence="5">
    <location>
        <begin position="36"/>
        <end position="169"/>
    </location>
</feature>
<evidence type="ECO:0000256" key="3">
    <source>
        <dbReference type="SAM" id="MobiDB-lite"/>
    </source>
</evidence>
<comment type="cofactor">
    <cofactor evidence="2">
        <name>Zn(2+)</name>
        <dbReference type="ChEBI" id="CHEBI:29105"/>
    </cofactor>
    <text evidence="2">Binds 1 zinc ion per subunit.</text>
</comment>
<organism evidence="6 7">
    <name type="scientific">Pseudomonas wadenswilerensis</name>
    <dbReference type="NCBI Taxonomy" id="1785161"/>
    <lineage>
        <taxon>Bacteria</taxon>
        <taxon>Pseudomonadati</taxon>
        <taxon>Pseudomonadota</taxon>
        <taxon>Gammaproteobacteria</taxon>
        <taxon>Pseudomonadales</taxon>
        <taxon>Pseudomonadaceae</taxon>
        <taxon>Pseudomonas</taxon>
    </lineage>
</organism>
<dbReference type="SUPFAM" id="SSF49329">
    <property type="entry name" value="Cu,Zn superoxide dismutase-like"/>
    <property type="match status" value="1"/>
</dbReference>
<dbReference type="EMBL" id="UIDD01000011">
    <property type="protein sequence ID" value="SUQ65183.1"/>
    <property type="molecule type" value="Genomic_DNA"/>
</dbReference>
<dbReference type="GeneID" id="98281628"/>
<proteinExistence type="inferred from homology"/>
<dbReference type="GO" id="GO:0004784">
    <property type="term" value="F:superoxide dismutase activity"/>
    <property type="evidence" value="ECO:0007669"/>
    <property type="project" value="UniProtKB-EC"/>
</dbReference>
<keyword evidence="7" id="KW-1185">Reference proteome</keyword>
<sequence>MKALLFTAALATAGAAQAQTVELALVGADGSAKPVGTITLEQNQYGTLLTPDLRDLPPGVHGFHLHEQPSCAPATADGKTTPAGAAGGHWDPQQSKKHLGPYDDAGHKGDLPALYVSADGTARYPVLAPRLKAEEFKGHALMVHGGGDNHSDHPQVLGGGGARIACGVVQ</sequence>
<feature type="chain" id="PRO_5016722822" description="Superoxide dismutase [Cu-Zn]" evidence="4">
    <location>
        <begin position="19"/>
        <end position="170"/>
    </location>
</feature>